<gene>
    <name evidence="2" type="ORF">GTP77_24550</name>
</gene>
<dbReference type="InterPro" id="IPR025209">
    <property type="entry name" value="DUF4209"/>
</dbReference>
<proteinExistence type="predicted"/>
<dbReference type="EMBL" id="WWCU01000039">
    <property type="protein sequence ID" value="MYN10494.1"/>
    <property type="molecule type" value="Genomic_DNA"/>
</dbReference>
<name>A0A7X4KNP0_9BURK</name>
<keyword evidence="3" id="KW-1185">Reference proteome</keyword>
<accession>A0A7X4KNP0</accession>
<dbReference type="Proteomes" id="UP000450676">
    <property type="component" value="Unassembled WGS sequence"/>
</dbReference>
<dbReference type="AlphaFoldDB" id="A0A7X4KNP0"/>
<protein>
    <submittedName>
        <fullName evidence="2">DUF4209 domain-containing protein</fullName>
    </submittedName>
</protein>
<feature type="domain" description="DUF4209" evidence="1">
    <location>
        <begin position="506"/>
        <end position="597"/>
    </location>
</feature>
<reference evidence="2 3" key="1">
    <citation type="submission" date="2019-12" db="EMBL/GenBank/DDBJ databases">
        <title>Novel species isolated from a subtropical stream in China.</title>
        <authorList>
            <person name="Lu H."/>
        </authorList>
    </citation>
    <scope>NUCLEOTIDE SEQUENCE [LARGE SCALE GENOMIC DNA]</scope>
    <source>
        <strain evidence="2 3">FT127W</strain>
    </source>
</reference>
<evidence type="ECO:0000259" key="1">
    <source>
        <dbReference type="Pfam" id="PF13910"/>
    </source>
</evidence>
<evidence type="ECO:0000313" key="2">
    <source>
        <dbReference type="EMBL" id="MYN10494.1"/>
    </source>
</evidence>
<comment type="caution">
    <text evidence="2">The sequence shown here is derived from an EMBL/GenBank/DDBJ whole genome shotgun (WGS) entry which is preliminary data.</text>
</comment>
<organism evidence="2 3">
    <name type="scientific">Pseudoduganella aquatica</name>
    <dbReference type="NCBI Taxonomy" id="2660641"/>
    <lineage>
        <taxon>Bacteria</taxon>
        <taxon>Pseudomonadati</taxon>
        <taxon>Pseudomonadota</taxon>
        <taxon>Betaproteobacteria</taxon>
        <taxon>Burkholderiales</taxon>
        <taxon>Oxalobacteraceae</taxon>
        <taxon>Telluria group</taxon>
        <taxon>Pseudoduganella</taxon>
    </lineage>
</organism>
<dbReference type="Pfam" id="PF13910">
    <property type="entry name" value="DUF4209"/>
    <property type="match status" value="1"/>
</dbReference>
<dbReference type="RefSeq" id="WP_161074786.1">
    <property type="nucleotide sequence ID" value="NZ_WWCU01000039.1"/>
</dbReference>
<evidence type="ECO:0000313" key="3">
    <source>
        <dbReference type="Proteomes" id="UP000450676"/>
    </source>
</evidence>
<sequence length="606" mass="66970">MPVSVLPAIRSRIAEVEATSGYLALRPFSVELERLVPGEPSLTEDERRGCAAEIVGHRFVATRPGDRGPWESYFGPVSSGLDANGAEQHFPDAEQIDREVIEYWKARSEQSPHPMLQARYADLAWEIGRIWNRARPTEPSIALPRELAQRAIDAYLDSLRLLDPAEPLRLLEAWRCLDRALGLAISVKDAARIERAKLAAFAFNRTNRAAGQMGQWWLIDDFAFDRKGLTLADAERAELLGWLEESLAVCADLSDRQRFDPHQALQAADRIARWGAKERKPEQGVAALKKAGMAFETFAKQSNAMTATAWLEDLSVRYRQSNLAEDASRVDAAIIERSEEARQSLKLASAEINVSAEEMERWLDALTAGSARLAAARIAVHLMSKPEDMRKQVEENAANAPIHANISIAIMDDNGFTAATIGSVKDDMPGRIVNMAANYIGASSPWLHQALQRLKARWQVDADGLLAFLSQSPLFPESSLGLLKAGVEAWFAGDFVKATHVLVPQVEAGLREMLRAFGESPMKHNPREGGFESIGMGALLMNEVFKAKADPKFRLHMRALYTSPKGINLRNKVAHGLASSDGFGLSMANWVIHSLLAIRTFGHLED</sequence>